<keyword evidence="1" id="KW-1133">Transmembrane helix</keyword>
<dbReference type="Proteomes" id="UP000681155">
    <property type="component" value="Chromosome"/>
</dbReference>
<evidence type="ECO:0008006" key="5">
    <source>
        <dbReference type="Google" id="ProtNLM"/>
    </source>
</evidence>
<gene>
    <name evidence="3" type="ORF">KJF94_16140</name>
</gene>
<dbReference type="EMBL" id="CP075566">
    <property type="protein sequence ID" value="QVW21443.1"/>
    <property type="molecule type" value="Genomic_DNA"/>
</dbReference>
<name>A0ABX8ET91_9PSED</name>
<feature type="transmembrane region" description="Helical" evidence="1">
    <location>
        <begin position="70"/>
        <end position="93"/>
    </location>
</feature>
<keyword evidence="1" id="KW-0472">Membrane</keyword>
<feature type="transmembrane region" description="Helical" evidence="1">
    <location>
        <begin position="39"/>
        <end position="58"/>
    </location>
</feature>
<feature type="chain" id="PRO_5046563106" description="TIGR03745 family integrating conjugative element membrane protein" evidence="2">
    <location>
        <begin position="18"/>
        <end position="95"/>
    </location>
</feature>
<keyword evidence="2" id="KW-0732">Signal</keyword>
<protein>
    <recommendedName>
        <fullName evidence="5">TIGR03745 family integrating conjugative element membrane protein</fullName>
    </recommendedName>
</protein>
<dbReference type="RefSeq" id="WP_214377305.1">
    <property type="nucleotide sequence ID" value="NZ_CP075566.1"/>
</dbReference>
<organism evidence="3 4">
    <name type="scientific">Pseudomonas hormoni</name>
    <dbReference type="NCBI Taxonomy" id="3093767"/>
    <lineage>
        <taxon>Bacteria</taxon>
        <taxon>Pseudomonadati</taxon>
        <taxon>Pseudomonadota</taxon>
        <taxon>Gammaproteobacteria</taxon>
        <taxon>Pseudomonadales</taxon>
        <taxon>Pseudomonadaceae</taxon>
        <taxon>Pseudomonas</taxon>
    </lineage>
</organism>
<evidence type="ECO:0000256" key="2">
    <source>
        <dbReference type="SAM" id="SignalP"/>
    </source>
</evidence>
<evidence type="ECO:0000313" key="3">
    <source>
        <dbReference type="EMBL" id="QVW21443.1"/>
    </source>
</evidence>
<feature type="signal peptide" evidence="2">
    <location>
        <begin position="1"/>
        <end position="17"/>
    </location>
</feature>
<accession>A0ABX8ET91</accession>
<evidence type="ECO:0000313" key="4">
    <source>
        <dbReference type="Proteomes" id="UP000681155"/>
    </source>
</evidence>
<sequence>MSTMVMFTTAAVLAASAASSSNSESLPLQCTPLGDQLMYGSMGVVALGFVWFLCVMLYDMHKNDSNWHRIDWGVGGLLVALIVSLFVGLVGLFNC</sequence>
<keyword evidence="1" id="KW-0812">Transmembrane</keyword>
<evidence type="ECO:0000256" key="1">
    <source>
        <dbReference type="SAM" id="Phobius"/>
    </source>
</evidence>
<reference evidence="3 4" key="1">
    <citation type="submission" date="2021-05" db="EMBL/GenBank/DDBJ databases">
        <title>Complete genome of the cytokinin-producing biocontrol strain Pseudomonas fluorescens G20-18.</title>
        <authorList>
            <person name="Nielsen T.K."/>
            <person name="Mekureyaw M.F."/>
            <person name="Hansen L.H."/>
            <person name="Nicolaisen M.H."/>
            <person name="Roitsch T.G."/>
            <person name="Hennessy R.C."/>
        </authorList>
    </citation>
    <scope>NUCLEOTIDE SEQUENCE [LARGE SCALE GENOMIC DNA]</scope>
    <source>
        <strain evidence="3 4">G20-18</strain>
    </source>
</reference>
<keyword evidence="4" id="KW-1185">Reference proteome</keyword>
<proteinExistence type="predicted"/>